<reference evidence="2" key="1">
    <citation type="journal article" date="2005" name="Nature">
        <title>The map-based sequence of the rice genome.</title>
        <authorList>
            <consortium name="International rice genome sequencing project (IRGSP)"/>
            <person name="Matsumoto T."/>
            <person name="Wu J."/>
            <person name="Kanamori H."/>
            <person name="Katayose Y."/>
            <person name="Fujisawa M."/>
            <person name="Namiki N."/>
            <person name="Mizuno H."/>
            <person name="Yamamoto K."/>
            <person name="Antonio B.A."/>
            <person name="Baba T."/>
            <person name="Sakata K."/>
            <person name="Nagamura Y."/>
            <person name="Aoki H."/>
            <person name="Arikawa K."/>
            <person name="Arita K."/>
            <person name="Bito T."/>
            <person name="Chiden Y."/>
            <person name="Fujitsuka N."/>
            <person name="Fukunaka R."/>
            <person name="Hamada M."/>
            <person name="Harada C."/>
            <person name="Hayashi A."/>
            <person name="Hijishita S."/>
            <person name="Honda M."/>
            <person name="Hosokawa S."/>
            <person name="Ichikawa Y."/>
            <person name="Idonuma A."/>
            <person name="Iijima M."/>
            <person name="Ikeda M."/>
            <person name="Ikeno M."/>
            <person name="Ito K."/>
            <person name="Ito S."/>
            <person name="Ito T."/>
            <person name="Ito Y."/>
            <person name="Ito Y."/>
            <person name="Iwabuchi A."/>
            <person name="Kamiya K."/>
            <person name="Karasawa W."/>
            <person name="Kurita K."/>
            <person name="Katagiri S."/>
            <person name="Kikuta A."/>
            <person name="Kobayashi H."/>
            <person name="Kobayashi N."/>
            <person name="Machita K."/>
            <person name="Maehara T."/>
            <person name="Masukawa M."/>
            <person name="Mizubayashi T."/>
            <person name="Mukai Y."/>
            <person name="Nagasaki H."/>
            <person name="Nagata Y."/>
            <person name="Naito S."/>
            <person name="Nakashima M."/>
            <person name="Nakama Y."/>
            <person name="Nakamichi Y."/>
            <person name="Nakamura M."/>
            <person name="Meguro A."/>
            <person name="Negishi M."/>
            <person name="Ohta I."/>
            <person name="Ohta T."/>
            <person name="Okamoto M."/>
            <person name="Ono N."/>
            <person name="Saji S."/>
            <person name="Sakaguchi M."/>
            <person name="Sakai K."/>
            <person name="Shibata M."/>
            <person name="Shimokawa T."/>
            <person name="Song J."/>
            <person name="Takazaki Y."/>
            <person name="Terasawa K."/>
            <person name="Tsugane M."/>
            <person name="Tsuji K."/>
            <person name="Ueda S."/>
            <person name="Waki K."/>
            <person name="Yamagata H."/>
            <person name="Yamamoto M."/>
            <person name="Yamamoto S."/>
            <person name="Yamane H."/>
            <person name="Yoshiki S."/>
            <person name="Yoshihara R."/>
            <person name="Yukawa K."/>
            <person name="Zhong H."/>
            <person name="Yano M."/>
            <person name="Yuan Q."/>
            <person name="Ouyang S."/>
            <person name="Liu J."/>
            <person name="Jones K.M."/>
            <person name="Gansberger K."/>
            <person name="Moffat K."/>
            <person name="Hill J."/>
            <person name="Bera J."/>
            <person name="Fadrosh D."/>
            <person name="Jin S."/>
            <person name="Johri S."/>
            <person name="Kim M."/>
            <person name="Overton L."/>
            <person name="Reardon M."/>
            <person name="Tsitrin T."/>
            <person name="Vuong H."/>
            <person name="Weaver B."/>
            <person name="Ciecko A."/>
            <person name="Tallon L."/>
            <person name="Jackson J."/>
            <person name="Pai G."/>
            <person name="Aken S.V."/>
            <person name="Utterback T."/>
            <person name="Reidmuller S."/>
            <person name="Feldblyum T."/>
            <person name="Hsiao J."/>
            <person name="Zismann V."/>
            <person name="Iobst S."/>
            <person name="de Vazeille A.R."/>
            <person name="Buell C.R."/>
            <person name="Ying K."/>
            <person name="Li Y."/>
            <person name="Lu T."/>
            <person name="Huang Y."/>
            <person name="Zhao Q."/>
            <person name="Feng Q."/>
            <person name="Zhang L."/>
            <person name="Zhu J."/>
            <person name="Weng Q."/>
            <person name="Mu J."/>
            <person name="Lu Y."/>
            <person name="Fan D."/>
            <person name="Liu Y."/>
            <person name="Guan J."/>
            <person name="Zhang Y."/>
            <person name="Yu S."/>
            <person name="Liu X."/>
            <person name="Zhang Y."/>
            <person name="Hong G."/>
            <person name="Han B."/>
            <person name="Choisne N."/>
            <person name="Demange N."/>
            <person name="Orjeda G."/>
            <person name="Samain S."/>
            <person name="Cattolico L."/>
            <person name="Pelletier E."/>
            <person name="Couloux A."/>
            <person name="Segurens B."/>
            <person name="Wincker P."/>
            <person name="D'Hont A."/>
            <person name="Scarpelli C."/>
            <person name="Weissenbach J."/>
            <person name="Salanoubat M."/>
            <person name="Quetier F."/>
            <person name="Yu Y."/>
            <person name="Kim H.R."/>
            <person name="Rambo T."/>
            <person name="Currie J."/>
            <person name="Collura K."/>
            <person name="Luo M."/>
            <person name="Yang T."/>
            <person name="Ammiraju J.S.S."/>
            <person name="Engler F."/>
            <person name="Soderlund C."/>
            <person name="Wing R.A."/>
            <person name="Palmer L.E."/>
            <person name="de la Bastide M."/>
            <person name="Spiegel L."/>
            <person name="Nascimento L."/>
            <person name="Zutavern T."/>
            <person name="O'Shaughnessy A."/>
            <person name="Dike S."/>
            <person name="Dedhia N."/>
            <person name="Preston R."/>
            <person name="Balija V."/>
            <person name="McCombie W.R."/>
            <person name="Chow T."/>
            <person name="Chen H."/>
            <person name="Chung M."/>
            <person name="Chen C."/>
            <person name="Shaw J."/>
            <person name="Wu H."/>
            <person name="Hsiao K."/>
            <person name="Chao Y."/>
            <person name="Chu M."/>
            <person name="Cheng C."/>
            <person name="Hour A."/>
            <person name="Lee P."/>
            <person name="Lin S."/>
            <person name="Lin Y."/>
            <person name="Liou J."/>
            <person name="Liu S."/>
            <person name="Hsing Y."/>
            <person name="Raghuvanshi S."/>
            <person name="Mohanty A."/>
            <person name="Bharti A.K."/>
            <person name="Gaur A."/>
            <person name="Gupta V."/>
            <person name="Kumar D."/>
            <person name="Ravi V."/>
            <person name="Vij S."/>
            <person name="Kapur A."/>
            <person name="Khurana P."/>
            <person name="Khurana P."/>
            <person name="Khurana J.P."/>
            <person name="Tyagi A.K."/>
            <person name="Gaikwad K."/>
            <person name="Singh A."/>
            <person name="Dalal V."/>
            <person name="Srivastava S."/>
            <person name="Dixit A."/>
            <person name="Pal A.K."/>
            <person name="Ghazi I.A."/>
            <person name="Yadav M."/>
            <person name="Pandit A."/>
            <person name="Bhargava A."/>
            <person name="Sureshbabu K."/>
            <person name="Batra K."/>
            <person name="Sharma T.R."/>
            <person name="Mohapatra T."/>
            <person name="Singh N.K."/>
            <person name="Messing J."/>
            <person name="Nelson A.B."/>
            <person name="Fuks G."/>
            <person name="Kavchok S."/>
            <person name="Keizer G."/>
            <person name="Linton E."/>
            <person name="Llaca V."/>
            <person name="Song R."/>
            <person name="Tanyolac B."/>
            <person name="Young S."/>
            <person name="Ho-Il K."/>
            <person name="Hahn J.H."/>
            <person name="Sangsakoo G."/>
            <person name="Vanavichit A."/>
            <person name="de Mattos Luiz.A.T."/>
            <person name="Zimmer P.D."/>
            <person name="Malone G."/>
            <person name="Dellagostin O."/>
            <person name="de Oliveira A.C."/>
            <person name="Bevan M."/>
            <person name="Bancroft I."/>
            <person name="Minx P."/>
            <person name="Cordum H."/>
            <person name="Wilson R."/>
            <person name="Cheng Z."/>
            <person name="Jin W."/>
            <person name="Jiang J."/>
            <person name="Leong S.A."/>
            <person name="Iwama H."/>
            <person name="Gojobori T."/>
            <person name="Itoh T."/>
            <person name="Niimura Y."/>
            <person name="Fujii Y."/>
            <person name="Habara T."/>
            <person name="Sakai H."/>
            <person name="Sato Y."/>
            <person name="Wilson G."/>
            <person name="Kumar K."/>
            <person name="McCouch S."/>
            <person name="Juretic N."/>
            <person name="Hoen D."/>
            <person name="Wright S."/>
            <person name="Bruskiewich R."/>
            <person name="Bureau T."/>
            <person name="Miyao A."/>
            <person name="Hirochika H."/>
            <person name="Nishikawa T."/>
            <person name="Kadowaki K."/>
            <person name="Sugiura M."/>
            <person name="Burr B."/>
            <person name="Sasaki T."/>
        </authorList>
    </citation>
    <scope>NUCLEOTIDE SEQUENCE [LARGE SCALE GENOMIC DNA]</scope>
    <source>
        <strain evidence="2">cv. Nipponbare</strain>
    </source>
</reference>
<reference evidence="2" key="2">
    <citation type="journal article" date="2008" name="Nucleic Acids Res.">
        <title>The rice annotation project database (RAP-DB): 2008 update.</title>
        <authorList>
            <consortium name="The rice annotation project (RAP)"/>
        </authorList>
    </citation>
    <scope>GENOME REANNOTATION</scope>
    <source>
        <strain evidence="2">cv. Nipponbare</strain>
    </source>
</reference>
<evidence type="ECO:0000313" key="1">
    <source>
        <dbReference type="EMBL" id="BAC07407.1"/>
    </source>
</evidence>
<proteinExistence type="predicted"/>
<dbReference type="EMBL" id="AP004266">
    <property type="protein sequence ID" value="BAC07407.1"/>
    <property type="molecule type" value="Genomic_DNA"/>
</dbReference>
<dbReference type="Proteomes" id="UP000000763">
    <property type="component" value="Chromosome 7"/>
</dbReference>
<organism evidence="1 2">
    <name type="scientific">Oryza sativa subsp. japonica</name>
    <name type="common">Rice</name>
    <dbReference type="NCBI Taxonomy" id="39947"/>
    <lineage>
        <taxon>Eukaryota</taxon>
        <taxon>Viridiplantae</taxon>
        <taxon>Streptophyta</taxon>
        <taxon>Embryophyta</taxon>
        <taxon>Tracheophyta</taxon>
        <taxon>Spermatophyta</taxon>
        <taxon>Magnoliopsida</taxon>
        <taxon>Liliopsida</taxon>
        <taxon>Poales</taxon>
        <taxon>Poaceae</taxon>
        <taxon>BOP clade</taxon>
        <taxon>Oryzoideae</taxon>
        <taxon>Oryzeae</taxon>
        <taxon>Oryzinae</taxon>
        <taxon>Oryza</taxon>
        <taxon>Oryza sativa</taxon>
    </lineage>
</organism>
<sequence>MPTGAPVHAPSAVDLDHAKMSRRATSFPSRSSPKYLKISQYSSTGDGDCLRLLQLRLNAAVADSFLSGEHPFDFYDPRDIHAWQIVEGKQAISVCLRRCVTVGRTFTAKASLTAIVWPVRQDNTLRSDHVSKAELAIWRRKSRATPQIGESLPFDDCPRGDKFAQITLLDKQLAQEAGQVIRHRSEIGPGCRGRSSLPRSHFGLRSGEATKERYSVVSDLAGCGLEEESYPVVDYESDLQTAMSTTVR</sequence>
<accession>Q8LHT4</accession>
<gene>
    <name evidence="1" type="primary">P0038F10.128</name>
</gene>
<evidence type="ECO:0000313" key="2">
    <source>
        <dbReference type="Proteomes" id="UP000000763"/>
    </source>
</evidence>
<name>Q8LHT4_ORYSJ</name>
<dbReference type="AlphaFoldDB" id="Q8LHT4"/>
<protein>
    <submittedName>
        <fullName evidence="1">Uncharacterized protein</fullName>
    </submittedName>
</protein>